<evidence type="ECO:0000313" key="4">
    <source>
        <dbReference type="Proteomes" id="UP000822993"/>
    </source>
</evidence>
<dbReference type="InterPro" id="IPR002477">
    <property type="entry name" value="Peptidoglycan-bd-like"/>
</dbReference>
<evidence type="ECO:0000313" key="3">
    <source>
        <dbReference type="EMBL" id="MBE7701466.1"/>
    </source>
</evidence>
<organism evidence="3 4">
    <name type="scientific">Oerskovia douganii</name>
    <dbReference type="NCBI Taxonomy" id="2762210"/>
    <lineage>
        <taxon>Bacteria</taxon>
        <taxon>Bacillati</taxon>
        <taxon>Actinomycetota</taxon>
        <taxon>Actinomycetes</taxon>
        <taxon>Micrococcales</taxon>
        <taxon>Cellulomonadaceae</taxon>
        <taxon>Oerskovia</taxon>
    </lineage>
</organism>
<keyword evidence="1" id="KW-1133">Transmembrane helix</keyword>
<dbReference type="SUPFAM" id="SSF47090">
    <property type="entry name" value="PGBD-like"/>
    <property type="match status" value="1"/>
</dbReference>
<feature type="transmembrane region" description="Helical" evidence="1">
    <location>
        <begin position="21"/>
        <end position="43"/>
    </location>
</feature>
<evidence type="ECO:0000256" key="1">
    <source>
        <dbReference type="SAM" id="Phobius"/>
    </source>
</evidence>
<dbReference type="EMBL" id="JACSPN010000020">
    <property type="protein sequence ID" value="MBE7701466.1"/>
    <property type="molecule type" value="Genomic_DNA"/>
</dbReference>
<feature type="domain" description="Peptidoglycan binding-like" evidence="2">
    <location>
        <begin position="143"/>
        <end position="190"/>
    </location>
</feature>
<dbReference type="Pfam" id="PF01471">
    <property type="entry name" value="PG_binding_1"/>
    <property type="match status" value="1"/>
</dbReference>
<name>A0A9D5UEA9_9CELL</name>
<protein>
    <submittedName>
        <fullName evidence="3">Peptidoglycan-binding protein</fullName>
    </submittedName>
</protein>
<accession>A0A9D5UEA9</accession>
<keyword evidence="4" id="KW-1185">Reference proteome</keyword>
<evidence type="ECO:0000259" key="2">
    <source>
        <dbReference type="Pfam" id="PF01471"/>
    </source>
</evidence>
<dbReference type="InterPro" id="IPR036366">
    <property type="entry name" value="PGBDSf"/>
</dbReference>
<dbReference type="Gene3D" id="2.40.420.20">
    <property type="match status" value="1"/>
</dbReference>
<proteinExistence type="predicted"/>
<dbReference type="InterPro" id="IPR036365">
    <property type="entry name" value="PGBD-like_sf"/>
</dbReference>
<dbReference type="Gene3D" id="1.10.101.10">
    <property type="entry name" value="PGBD-like superfamily/PGBD"/>
    <property type="match status" value="1"/>
</dbReference>
<gene>
    <name evidence="3" type="ORF">H9623_14330</name>
</gene>
<reference evidence="3 4" key="1">
    <citation type="submission" date="2020-08" db="EMBL/GenBank/DDBJ databases">
        <title>A Genomic Blueprint of the Chicken Gut Microbiome.</title>
        <authorList>
            <person name="Gilroy R."/>
            <person name="Ravi A."/>
            <person name="Getino M."/>
            <person name="Pursley I."/>
            <person name="Horton D.L."/>
            <person name="Alikhan N.-F."/>
            <person name="Baker D."/>
            <person name="Gharbi K."/>
            <person name="Hall N."/>
            <person name="Watson M."/>
            <person name="Adriaenssens E.M."/>
            <person name="Foster-Nyarko E."/>
            <person name="Jarju S."/>
            <person name="Secka A."/>
            <person name="Antonio M."/>
            <person name="Oren A."/>
            <person name="Chaudhuri R."/>
            <person name="La Ragione R.M."/>
            <person name="Hildebrand F."/>
            <person name="Pallen M.J."/>
        </authorList>
    </citation>
    <scope>NUCLEOTIDE SEQUENCE [LARGE SCALE GENOMIC DNA]</scope>
    <source>
        <strain evidence="3 4">Sa1BUA8</strain>
    </source>
</reference>
<dbReference type="AlphaFoldDB" id="A0A9D5UEA9"/>
<sequence>MSRRGALPGAPAPDRRPRRRAVLGGVAGALVIGAGVVVALTGFGRGSDPAPAAAGPTETATMTRQTLVQRTTVKGTLGYGEAVTRGVQGAGGAEGGGGTVTWLPGVGDVVDRGGALLKVDEHPTVLLLGTLPVYRELGIGTEGDDVRQLEENLAALGYTGFTVDTRFTGSTAQAVKTWQKDRGLERTGTVAPADVVVAPGPVRVDALKVRVGDPAAAEILTTTGVDRAISVDLDLADRDRAVEGGTVTVELPGGATAEAVITAVGNPEVVEDESGMPGASDQTVVPVTVALPDGTDADAGSVKVTFVAAERPDVLTVPVAALLALAEGGYGVEVVTGATTRVVAVETGMFADGSVEVTGDVTEGDVVGMPS</sequence>
<dbReference type="Proteomes" id="UP000822993">
    <property type="component" value="Unassembled WGS sequence"/>
</dbReference>
<keyword evidence="1" id="KW-0472">Membrane</keyword>
<keyword evidence="1" id="KW-0812">Transmembrane</keyword>
<comment type="caution">
    <text evidence="3">The sequence shown here is derived from an EMBL/GenBank/DDBJ whole genome shotgun (WGS) entry which is preliminary data.</text>
</comment>